<reference evidence="1 2" key="1">
    <citation type="submission" date="2019-09" db="EMBL/GenBank/DDBJ databases">
        <authorList>
            <person name="Silva M."/>
            <person name="Pereira G."/>
            <person name="Lopes-Da-Costa L."/>
            <person name="Silva E."/>
        </authorList>
    </citation>
    <scope>NUCLEOTIDE SEQUENCE [LARGE SCALE GENOMIC DNA]</scope>
    <source>
        <strain evidence="1 2">FMV-PI01</strain>
    </source>
</reference>
<organism evidence="1 2">
    <name type="scientific">Campylobacter portucalensis</name>
    <dbReference type="NCBI Taxonomy" id="2608384"/>
    <lineage>
        <taxon>Bacteria</taxon>
        <taxon>Pseudomonadati</taxon>
        <taxon>Campylobacterota</taxon>
        <taxon>Epsilonproteobacteria</taxon>
        <taxon>Campylobacterales</taxon>
        <taxon>Campylobacteraceae</taxon>
        <taxon>Campylobacter</taxon>
    </lineage>
</organism>
<name>A0A6L5WGN6_9BACT</name>
<dbReference type="AlphaFoldDB" id="A0A6L5WGN6"/>
<sequence>MTNRQIYEIGLKKIKDDKIYELKSKIARVKDSIIYSLNEPMDLKEFELLANELIDYKKELECLKK</sequence>
<proteinExistence type="predicted"/>
<dbReference type="Proteomes" id="UP000476338">
    <property type="component" value="Unassembled WGS sequence"/>
</dbReference>
<gene>
    <name evidence="1" type="ORF">F1B92_03940</name>
</gene>
<protein>
    <submittedName>
        <fullName evidence="1">Uncharacterized protein</fullName>
    </submittedName>
</protein>
<reference evidence="1 2" key="2">
    <citation type="submission" date="2020-03" db="EMBL/GenBank/DDBJ databases">
        <title>Campylobacter portucalensis sp. nov., a new species of Campylobacter isolated from the reproductive tract of bulls.</title>
        <authorList>
            <person name="Silva M.F."/>
            <person name="Pereira G."/>
            <person name="Carneiro C."/>
            <person name="Hemphill A."/>
            <person name="Mateus L."/>
            <person name="Lopes-Da-Costa L."/>
            <person name="Silva E."/>
        </authorList>
    </citation>
    <scope>NUCLEOTIDE SEQUENCE [LARGE SCALE GENOMIC DNA]</scope>
    <source>
        <strain evidence="1 2">FMV-PI01</strain>
    </source>
</reference>
<accession>A0A6L5WGN6</accession>
<dbReference type="RefSeq" id="WP_154570615.1">
    <property type="nucleotide sequence ID" value="NZ_VWSJ01000010.1"/>
</dbReference>
<evidence type="ECO:0000313" key="1">
    <source>
        <dbReference type="EMBL" id="MSN96348.1"/>
    </source>
</evidence>
<comment type="caution">
    <text evidence="1">The sequence shown here is derived from an EMBL/GenBank/DDBJ whole genome shotgun (WGS) entry which is preliminary data.</text>
</comment>
<evidence type="ECO:0000313" key="2">
    <source>
        <dbReference type="Proteomes" id="UP000476338"/>
    </source>
</evidence>
<keyword evidence="2" id="KW-1185">Reference proteome</keyword>
<dbReference type="EMBL" id="VWSJ01000010">
    <property type="protein sequence ID" value="MSN96348.1"/>
    <property type="molecule type" value="Genomic_DNA"/>
</dbReference>